<dbReference type="EMBL" id="RBWE01000006">
    <property type="protein sequence ID" value="RKO65488.1"/>
    <property type="molecule type" value="Genomic_DNA"/>
</dbReference>
<dbReference type="PANTHER" id="PTHR37937">
    <property type="entry name" value="CONJUGATIVE TRANSFER: DNA TRANSPORT"/>
    <property type="match status" value="1"/>
</dbReference>
<feature type="domain" description="TraD/TraG TraM recognition site" evidence="6">
    <location>
        <begin position="48"/>
        <end position="171"/>
    </location>
</feature>
<evidence type="ECO:0000256" key="3">
    <source>
        <dbReference type="ARBA" id="ARBA00022692"/>
    </source>
</evidence>
<keyword evidence="8" id="KW-1185">Reference proteome</keyword>
<dbReference type="InterPro" id="IPR032689">
    <property type="entry name" value="TraG-D_C"/>
</dbReference>
<evidence type="ECO:0000313" key="7">
    <source>
        <dbReference type="EMBL" id="RKO65488.1"/>
    </source>
</evidence>
<dbReference type="SUPFAM" id="SSF52540">
    <property type="entry name" value="P-loop containing nucleoside triphosphate hydrolases"/>
    <property type="match status" value="1"/>
</dbReference>
<keyword evidence="4" id="KW-1133">Transmembrane helix</keyword>
<keyword evidence="2" id="KW-1003">Cell membrane</keyword>
<evidence type="ECO:0000256" key="1">
    <source>
        <dbReference type="ARBA" id="ARBA00004651"/>
    </source>
</evidence>
<dbReference type="InterPro" id="IPR051539">
    <property type="entry name" value="T4SS-coupling_protein"/>
</dbReference>
<keyword evidence="5" id="KW-0472">Membrane</keyword>
<comment type="caution">
    <text evidence="7">The sequence shown here is derived from an EMBL/GenBank/DDBJ whole genome shotgun (WGS) entry which is preliminary data.</text>
</comment>
<reference evidence="7 8" key="1">
    <citation type="submission" date="2018-10" db="EMBL/GenBank/DDBJ databases">
        <authorList>
            <person name="Grouzdev D.S."/>
            <person name="Krutkina M.S."/>
            <person name="Tourova T.P."/>
            <person name="Nazina T.N."/>
        </authorList>
    </citation>
    <scope>NUCLEOTIDE SEQUENCE [LARGE SCALE GENOMIC DNA]</scope>
    <source>
        <strain evidence="7 8">435</strain>
    </source>
</reference>
<proteinExistence type="predicted"/>
<keyword evidence="3" id="KW-0812">Transmembrane</keyword>
<evidence type="ECO:0000256" key="4">
    <source>
        <dbReference type="ARBA" id="ARBA00022989"/>
    </source>
</evidence>
<dbReference type="Pfam" id="PF12696">
    <property type="entry name" value="TraG-D_C"/>
    <property type="match status" value="1"/>
</dbReference>
<dbReference type="Gene3D" id="3.40.50.300">
    <property type="entry name" value="P-loop containing nucleotide triphosphate hydrolases"/>
    <property type="match status" value="1"/>
</dbReference>
<evidence type="ECO:0000256" key="2">
    <source>
        <dbReference type="ARBA" id="ARBA00022475"/>
    </source>
</evidence>
<dbReference type="RefSeq" id="WP_165859427.1">
    <property type="nucleotide sequence ID" value="NZ_RBWE01000006.1"/>
</dbReference>
<evidence type="ECO:0000313" key="8">
    <source>
        <dbReference type="Proteomes" id="UP000271256"/>
    </source>
</evidence>
<feature type="non-terminal residue" evidence="7">
    <location>
        <position position="1"/>
    </location>
</feature>
<dbReference type="PANTHER" id="PTHR37937:SF1">
    <property type="entry name" value="CONJUGATIVE TRANSFER: DNA TRANSPORT"/>
    <property type="match status" value="1"/>
</dbReference>
<gene>
    <name evidence="7" type="ORF">D7024_14505</name>
</gene>
<protein>
    <recommendedName>
        <fullName evidence="6">TraD/TraG TraM recognition site domain-containing protein</fullName>
    </recommendedName>
</protein>
<dbReference type="Proteomes" id="UP000271256">
    <property type="component" value="Unassembled WGS sequence"/>
</dbReference>
<feature type="non-terminal residue" evidence="7">
    <location>
        <position position="194"/>
    </location>
</feature>
<evidence type="ECO:0000256" key="5">
    <source>
        <dbReference type="ARBA" id="ARBA00023136"/>
    </source>
</evidence>
<dbReference type="GO" id="GO:0005886">
    <property type="term" value="C:plasma membrane"/>
    <property type="evidence" value="ECO:0007669"/>
    <property type="project" value="UniProtKB-SubCell"/>
</dbReference>
<dbReference type="CDD" id="cd01127">
    <property type="entry name" value="TrwB_TraG_TraD_VirD4"/>
    <property type="match status" value="1"/>
</dbReference>
<accession>A0A494WQR3</accession>
<comment type="subcellular location">
    <subcellularLocation>
        <location evidence="1">Cell membrane</location>
        <topology evidence="1">Multi-pass membrane protein</topology>
    </subcellularLocation>
</comment>
<organism evidence="7 8">
    <name type="scientific">Desulfofundulus salinus</name>
    <dbReference type="NCBI Taxonomy" id="2419843"/>
    <lineage>
        <taxon>Bacteria</taxon>
        <taxon>Bacillati</taxon>
        <taxon>Bacillota</taxon>
        <taxon>Clostridia</taxon>
        <taxon>Eubacteriales</taxon>
        <taxon>Peptococcaceae</taxon>
        <taxon>Desulfofundulus</taxon>
    </lineage>
</organism>
<sequence>GREKCAYFLITPDTHGAFDFLASLFFTFEFVRLVEAADAGPDGRLQVPVKFLLDEFANIVTIPEFEKKIATVRSRGIECHVIVQSLPQLERVYGRTWQEIKACCDTTLVIGVKDDYTAQYFSRMLGQCTVETQSATREVKSLFGPGLFDDRQTRSTTGRELMRPEEIIKMRSKFCLAFLPDGTPPAKLRVLDYE</sequence>
<dbReference type="AlphaFoldDB" id="A0A494WQR3"/>
<dbReference type="InterPro" id="IPR027417">
    <property type="entry name" value="P-loop_NTPase"/>
</dbReference>
<name>A0A494WQR3_9FIRM</name>
<evidence type="ECO:0000259" key="6">
    <source>
        <dbReference type="Pfam" id="PF12696"/>
    </source>
</evidence>